<dbReference type="AlphaFoldDB" id="W3WP49"/>
<feature type="domain" description="PIPK" evidence="3">
    <location>
        <begin position="1"/>
        <end position="380"/>
    </location>
</feature>
<accession>W3WP49</accession>
<proteinExistence type="predicted"/>
<dbReference type="InterPro" id="IPR002498">
    <property type="entry name" value="PInositol-4-P-4/5-kinase_core"/>
</dbReference>
<keyword evidence="1" id="KW-0067">ATP-binding</keyword>
<dbReference type="GO" id="GO:0046854">
    <property type="term" value="P:phosphatidylinositol phosphate biosynthetic process"/>
    <property type="evidence" value="ECO:0007669"/>
    <property type="project" value="TreeGrafter"/>
</dbReference>
<dbReference type="SUPFAM" id="SSF56104">
    <property type="entry name" value="SAICAR synthase-like"/>
    <property type="match status" value="1"/>
</dbReference>
<evidence type="ECO:0000256" key="2">
    <source>
        <dbReference type="SAM" id="MobiDB-lite"/>
    </source>
</evidence>
<keyword evidence="1" id="KW-0547">Nucleotide-binding</keyword>
<dbReference type="Gene3D" id="3.30.800.10">
    <property type="entry name" value="Phosphatidylinositol Phosphate Kinase II Beta"/>
    <property type="match status" value="1"/>
</dbReference>
<dbReference type="SMART" id="SM00330">
    <property type="entry name" value="PIPKc"/>
    <property type="match status" value="1"/>
</dbReference>
<evidence type="ECO:0000256" key="1">
    <source>
        <dbReference type="PROSITE-ProRule" id="PRU00781"/>
    </source>
</evidence>
<dbReference type="GO" id="GO:0005524">
    <property type="term" value="F:ATP binding"/>
    <property type="evidence" value="ECO:0007669"/>
    <property type="project" value="UniProtKB-UniRule"/>
</dbReference>
<feature type="compositionally biased region" description="Pro residues" evidence="2">
    <location>
        <begin position="282"/>
        <end position="293"/>
    </location>
</feature>
<dbReference type="GeneID" id="19277595"/>
<dbReference type="KEGG" id="pfy:PFICI_12582"/>
<dbReference type="EMBL" id="KI912118">
    <property type="protein sequence ID" value="ETS75638.1"/>
    <property type="molecule type" value="Genomic_DNA"/>
</dbReference>
<dbReference type="GO" id="GO:0005886">
    <property type="term" value="C:plasma membrane"/>
    <property type="evidence" value="ECO:0007669"/>
    <property type="project" value="TreeGrafter"/>
</dbReference>
<dbReference type="Gene3D" id="3.30.810.10">
    <property type="entry name" value="2-Layer Sandwich"/>
    <property type="match status" value="1"/>
</dbReference>
<keyword evidence="5" id="KW-1185">Reference proteome</keyword>
<dbReference type="InParanoid" id="W3WP49"/>
<protein>
    <recommendedName>
        <fullName evidence="3">PIPK domain-containing protein</fullName>
    </recommendedName>
</protein>
<evidence type="ECO:0000313" key="5">
    <source>
        <dbReference type="Proteomes" id="UP000030651"/>
    </source>
</evidence>
<gene>
    <name evidence="4" type="ORF">PFICI_12582</name>
</gene>
<dbReference type="GO" id="GO:0016308">
    <property type="term" value="F:1-phosphatidylinositol-4-phosphate 5-kinase activity"/>
    <property type="evidence" value="ECO:0007669"/>
    <property type="project" value="TreeGrafter"/>
</dbReference>
<keyword evidence="1" id="KW-0418">Kinase</keyword>
<organism evidence="4 5">
    <name type="scientific">Pestalotiopsis fici (strain W106-1 / CGMCC3.15140)</name>
    <dbReference type="NCBI Taxonomy" id="1229662"/>
    <lineage>
        <taxon>Eukaryota</taxon>
        <taxon>Fungi</taxon>
        <taxon>Dikarya</taxon>
        <taxon>Ascomycota</taxon>
        <taxon>Pezizomycotina</taxon>
        <taxon>Sordariomycetes</taxon>
        <taxon>Xylariomycetidae</taxon>
        <taxon>Amphisphaeriales</taxon>
        <taxon>Sporocadaceae</taxon>
        <taxon>Pestalotiopsis</taxon>
    </lineage>
</organism>
<dbReference type="PANTHER" id="PTHR23086:SF126">
    <property type="entry name" value="PIPK DOMAIN-CONTAINING PROTEIN"/>
    <property type="match status" value="1"/>
</dbReference>
<dbReference type="eggNOG" id="KOG0229">
    <property type="taxonomic scope" value="Eukaryota"/>
</dbReference>
<feature type="region of interest" description="Disordered" evidence="2">
    <location>
        <begin position="270"/>
        <end position="293"/>
    </location>
</feature>
<dbReference type="HOGENOM" id="CLU_052383_0_0_1"/>
<dbReference type="RefSeq" id="XP_007839354.1">
    <property type="nucleotide sequence ID" value="XM_007841163.1"/>
</dbReference>
<evidence type="ECO:0000259" key="3">
    <source>
        <dbReference type="PROSITE" id="PS51455"/>
    </source>
</evidence>
<reference evidence="5" key="1">
    <citation type="journal article" date="2015" name="BMC Genomics">
        <title>Genomic and transcriptomic analysis of the endophytic fungus Pestalotiopsis fici reveals its lifestyle and high potential for synthesis of natural products.</title>
        <authorList>
            <person name="Wang X."/>
            <person name="Zhang X."/>
            <person name="Liu L."/>
            <person name="Xiang M."/>
            <person name="Wang W."/>
            <person name="Sun X."/>
            <person name="Che Y."/>
            <person name="Guo L."/>
            <person name="Liu G."/>
            <person name="Guo L."/>
            <person name="Wang C."/>
            <person name="Yin W.B."/>
            <person name="Stadler M."/>
            <person name="Zhang X."/>
            <person name="Liu X."/>
        </authorList>
    </citation>
    <scope>NUCLEOTIDE SEQUENCE [LARGE SCALE GENOMIC DNA]</scope>
    <source>
        <strain evidence="5">W106-1 / CGMCC3.15140</strain>
    </source>
</reference>
<dbReference type="Pfam" id="PF01504">
    <property type="entry name" value="PIP5K"/>
    <property type="match status" value="1"/>
</dbReference>
<dbReference type="InterPro" id="IPR023610">
    <property type="entry name" value="PInositol-4/5-P-5/4-kinase"/>
</dbReference>
<dbReference type="PROSITE" id="PS51455">
    <property type="entry name" value="PIPK"/>
    <property type="match status" value="1"/>
</dbReference>
<keyword evidence="1" id="KW-0808">Transferase</keyword>
<dbReference type="OrthoDB" id="70770at2759"/>
<name>W3WP49_PESFW</name>
<dbReference type="InterPro" id="IPR027484">
    <property type="entry name" value="PInositol-4-P-5-kinase_N"/>
</dbReference>
<dbReference type="Proteomes" id="UP000030651">
    <property type="component" value="Unassembled WGS sequence"/>
</dbReference>
<dbReference type="InterPro" id="IPR027483">
    <property type="entry name" value="PInositol-4-P-4/5-kinase_C_sf"/>
</dbReference>
<sequence length="380" mass="43281">MADRQLIIARSIIYAILGTDENGKPTTKSTIFGRFLGRFWVYWLTFQLVRTDLFRALRGLWAIKDKDYKASFGSDWKVASKKKDILQTLGDMGYSGSTFYRTYDGAYLVKSVPRYFEHTFFKNEMIIPYADHMRANPESLLVRITDFLECSQRSFGSLFGMAPSHHIVMENVLYGADEGDKDGKKSKWESWDLKPTSYFYPERDVAGGVLTSEATKSRLADEFDDKIKLTLDQAEDFKAQLQKDTKLLADCNAVDYSLFLVRVSSTTSEDVEQPQLNESLPPDEPPFAPPGPPTWRTGITSYDGKEIYRAAVLDFFWAKHTLHAKAMTGLIKTYNLIDSQGPMSLTAVSTEYRERFLKMCMEMIDVDGSPDWGKSTDRPS</sequence>
<dbReference type="OMA" id="GDMGYSG"/>
<evidence type="ECO:0000313" key="4">
    <source>
        <dbReference type="EMBL" id="ETS75638.1"/>
    </source>
</evidence>
<dbReference type="PANTHER" id="PTHR23086">
    <property type="entry name" value="PHOSPHATIDYLINOSITOL-4-PHOSPHATE 5-KINASE"/>
    <property type="match status" value="1"/>
</dbReference>
<dbReference type="STRING" id="1229662.W3WP49"/>